<keyword evidence="11" id="KW-0496">Mitochondrion</keyword>
<feature type="region of interest" description="Disordered" evidence="15">
    <location>
        <begin position="577"/>
        <end position="596"/>
    </location>
</feature>
<evidence type="ECO:0000256" key="9">
    <source>
        <dbReference type="ARBA" id="ARBA00022801"/>
    </source>
</evidence>
<dbReference type="InterPro" id="IPR036279">
    <property type="entry name" value="5-3_exonuclease_C_sf"/>
</dbReference>
<dbReference type="EMBL" id="CAMXCT030002112">
    <property type="protein sequence ID" value="CAL4783033.1"/>
    <property type="molecule type" value="Genomic_DNA"/>
</dbReference>
<dbReference type="Pfam" id="PF00867">
    <property type="entry name" value="XPG_I"/>
    <property type="match status" value="1"/>
</dbReference>
<dbReference type="Gene3D" id="1.10.150.20">
    <property type="entry name" value="5' to 3' exonuclease, C-terminal subdomain"/>
    <property type="match status" value="1"/>
</dbReference>
<feature type="region of interest" description="Disordered" evidence="15">
    <location>
        <begin position="409"/>
        <end position="570"/>
    </location>
</feature>
<name>A0A9P1G180_9DINO</name>
<dbReference type="GO" id="GO:0046872">
    <property type="term" value="F:metal ion binding"/>
    <property type="evidence" value="ECO:0007669"/>
    <property type="project" value="UniProtKB-KW"/>
</dbReference>
<evidence type="ECO:0000256" key="11">
    <source>
        <dbReference type="ARBA" id="ARBA00023128"/>
    </source>
</evidence>
<dbReference type="AlphaFoldDB" id="A0A9P1G180"/>
<feature type="domain" description="XPG N-terminal" evidence="17">
    <location>
        <begin position="1"/>
        <end position="98"/>
    </location>
</feature>
<gene>
    <name evidence="18" type="ORF">C1SCF055_LOCUS22250</name>
</gene>
<dbReference type="GO" id="GO:0004520">
    <property type="term" value="F:DNA endonuclease activity"/>
    <property type="evidence" value="ECO:0007669"/>
    <property type="project" value="TreeGrafter"/>
</dbReference>
<dbReference type="InterPro" id="IPR006084">
    <property type="entry name" value="XPG/Rad2"/>
</dbReference>
<dbReference type="SMART" id="SM00279">
    <property type="entry name" value="HhH2"/>
    <property type="match status" value="1"/>
</dbReference>
<keyword evidence="9" id="KW-0378">Hydrolase</keyword>
<dbReference type="SUPFAM" id="SSF47807">
    <property type="entry name" value="5' to 3' exonuclease, C-terminal subdomain"/>
    <property type="match status" value="1"/>
</dbReference>
<keyword evidence="5" id="KW-0540">Nuclease</keyword>
<feature type="domain" description="XPG-I" evidence="16">
    <location>
        <begin position="810"/>
        <end position="879"/>
    </location>
</feature>
<dbReference type="GO" id="GO:0006289">
    <property type="term" value="P:nucleotide-excision repair"/>
    <property type="evidence" value="ECO:0007669"/>
    <property type="project" value="InterPro"/>
</dbReference>
<dbReference type="Proteomes" id="UP001152797">
    <property type="component" value="Unassembled WGS sequence"/>
</dbReference>
<dbReference type="PANTHER" id="PTHR16171:SF7">
    <property type="entry name" value="DNA REPAIR PROTEIN RAD2"/>
    <property type="match status" value="1"/>
</dbReference>
<dbReference type="CDD" id="cd09904">
    <property type="entry name" value="H3TH_XPG"/>
    <property type="match status" value="1"/>
</dbReference>
<dbReference type="InterPro" id="IPR006086">
    <property type="entry name" value="XPG-I_dom"/>
</dbReference>
<feature type="region of interest" description="Disordered" evidence="15">
    <location>
        <begin position="124"/>
        <end position="195"/>
    </location>
</feature>
<evidence type="ECO:0000259" key="16">
    <source>
        <dbReference type="SMART" id="SM00484"/>
    </source>
</evidence>
<feature type="region of interest" description="Disordered" evidence="15">
    <location>
        <begin position="343"/>
        <end position="396"/>
    </location>
</feature>
<keyword evidence="20" id="KW-1185">Reference proteome</keyword>
<keyword evidence="12" id="KW-0234">DNA repair</keyword>
<keyword evidence="4" id="KW-0597">Phosphoprotein</keyword>
<evidence type="ECO:0000256" key="6">
    <source>
        <dbReference type="ARBA" id="ARBA00022723"/>
    </source>
</evidence>
<evidence type="ECO:0000256" key="1">
    <source>
        <dbReference type="ARBA" id="ARBA00001946"/>
    </source>
</evidence>
<dbReference type="PROSITE" id="PS00842">
    <property type="entry name" value="XPG_2"/>
    <property type="match status" value="1"/>
</dbReference>
<evidence type="ECO:0000256" key="8">
    <source>
        <dbReference type="ARBA" id="ARBA00022763"/>
    </source>
</evidence>
<evidence type="ECO:0000256" key="2">
    <source>
        <dbReference type="ARBA" id="ARBA00004123"/>
    </source>
</evidence>
<reference evidence="19" key="2">
    <citation type="submission" date="2024-04" db="EMBL/GenBank/DDBJ databases">
        <authorList>
            <person name="Chen Y."/>
            <person name="Shah S."/>
            <person name="Dougan E. K."/>
            <person name="Thang M."/>
            <person name="Chan C."/>
        </authorList>
    </citation>
    <scope>NUCLEOTIDE SEQUENCE [LARGE SCALE GENOMIC DNA]</scope>
</reference>
<dbReference type="EMBL" id="CAMXCT010002112">
    <property type="protein sequence ID" value="CAI3995721.1"/>
    <property type="molecule type" value="Genomic_DNA"/>
</dbReference>
<evidence type="ECO:0000256" key="4">
    <source>
        <dbReference type="ARBA" id="ARBA00022553"/>
    </source>
</evidence>
<accession>A0A9P1G180</accession>
<evidence type="ECO:0000256" key="12">
    <source>
        <dbReference type="ARBA" id="ARBA00023204"/>
    </source>
</evidence>
<keyword evidence="14" id="KW-0175">Coiled coil</keyword>
<keyword evidence="10" id="KW-0460">Magnesium</keyword>
<feature type="region of interest" description="Disordered" evidence="15">
    <location>
        <begin position="1069"/>
        <end position="1136"/>
    </location>
</feature>
<dbReference type="SMART" id="SM00484">
    <property type="entry name" value="XPGI"/>
    <property type="match status" value="1"/>
</dbReference>
<feature type="compositionally biased region" description="Low complexity" evidence="15">
    <location>
        <begin position="162"/>
        <end position="173"/>
    </location>
</feature>
<comment type="subcellular location">
    <subcellularLocation>
        <location evidence="2">Nucleus</location>
    </subcellularLocation>
</comment>
<dbReference type="InterPro" id="IPR001044">
    <property type="entry name" value="XPG/Rad2_eukaryotes"/>
</dbReference>
<feature type="compositionally biased region" description="Low complexity" evidence="15">
    <location>
        <begin position="489"/>
        <end position="503"/>
    </location>
</feature>
<keyword evidence="13" id="KW-0539">Nucleus</keyword>
<feature type="compositionally biased region" description="Acidic residues" evidence="15">
    <location>
        <begin position="136"/>
        <end position="161"/>
    </location>
</feature>
<evidence type="ECO:0000256" key="14">
    <source>
        <dbReference type="SAM" id="Coils"/>
    </source>
</evidence>
<evidence type="ECO:0000256" key="15">
    <source>
        <dbReference type="SAM" id="MobiDB-lite"/>
    </source>
</evidence>
<dbReference type="GO" id="GO:0005634">
    <property type="term" value="C:nucleus"/>
    <property type="evidence" value="ECO:0007669"/>
    <property type="project" value="UniProtKB-SubCell"/>
</dbReference>
<dbReference type="InterPro" id="IPR008918">
    <property type="entry name" value="HhH2"/>
</dbReference>
<evidence type="ECO:0000256" key="5">
    <source>
        <dbReference type="ARBA" id="ARBA00022722"/>
    </source>
</evidence>
<dbReference type="SMART" id="SM00485">
    <property type="entry name" value="XPGN"/>
    <property type="match status" value="1"/>
</dbReference>
<dbReference type="Gene3D" id="3.40.50.1010">
    <property type="entry name" value="5'-nuclease"/>
    <property type="match status" value="2"/>
</dbReference>
<reference evidence="18" key="1">
    <citation type="submission" date="2022-10" db="EMBL/GenBank/DDBJ databases">
        <authorList>
            <person name="Chen Y."/>
            <person name="Dougan E. K."/>
            <person name="Chan C."/>
            <person name="Rhodes N."/>
            <person name="Thang M."/>
        </authorList>
    </citation>
    <scope>NUCLEOTIDE SEQUENCE</scope>
</reference>
<dbReference type="InterPro" id="IPR029060">
    <property type="entry name" value="PIN-like_dom_sf"/>
</dbReference>
<keyword evidence="8" id="KW-0227">DNA damage</keyword>
<feature type="compositionally biased region" description="Basic and acidic residues" evidence="15">
    <location>
        <begin position="653"/>
        <end position="662"/>
    </location>
</feature>
<evidence type="ECO:0000256" key="10">
    <source>
        <dbReference type="ARBA" id="ARBA00022842"/>
    </source>
</evidence>
<dbReference type="PANTHER" id="PTHR16171">
    <property type="entry name" value="DNA REPAIR PROTEIN COMPLEMENTING XP-G CELLS-RELATED"/>
    <property type="match status" value="1"/>
</dbReference>
<feature type="coiled-coil region" evidence="14">
    <location>
        <begin position="766"/>
        <end position="793"/>
    </location>
</feature>
<dbReference type="CDD" id="cd09868">
    <property type="entry name" value="PIN_XPG_RAD2"/>
    <property type="match status" value="2"/>
</dbReference>
<evidence type="ECO:0000256" key="3">
    <source>
        <dbReference type="ARBA" id="ARBA00005283"/>
    </source>
</evidence>
<evidence type="ECO:0000259" key="17">
    <source>
        <dbReference type="SMART" id="SM00485"/>
    </source>
</evidence>
<dbReference type="PRINTS" id="PR00066">
    <property type="entry name" value="XRODRMPGMNTG"/>
</dbReference>
<feature type="region of interest" description="Disordered" evidence="15">
    <location>
        <begin position="732"/>
        <end position="761"/>
    </location>
</feature>
<keyword evidence="7" id="KW-0255">Endonuclease</keyword>
<evidence type="ECO:0000256" key="13">
    <source>
        <dbReference type="ARBA" id="ARBA00023242"/>
    </source>
</evidence>
<dbReference type="PRINTS" id="PR00853">
    <property type="entry name" value="XPGRADSUPER"/>
</dbReference>
<evidence type="ECO:0000313" key="19">
    <source>
        <dbReference type="EMBL" id="CAL1149096.1"/>
    </source>
</evidence>
<protein>
    <submittedName>
        <fullName evidence="18">Uncharacterized protein</fullName>
    </submittedName>
</protein>
<dbReference type="InterPro" id="IPR019974">
    <property type="entry name" value="XPG_CS"/>
</dbReference>
<comment type="cofactor">
    <cofactor evidence="1">
        <name>Mg(2+)</name>
        <dbReference type="ChEBI" id="CHEBI:18420"/>
    </cofactor>
</comment>
<dbReference type="OrthoDB" id="440764at2759"/>
<organism evidence="18">
    <name type="scientific">Cladocopium goreaui</name>
    <dbReference type="NCBI Taxonomy" id="2562237"/>
    <lineage>
        <taxon>Eukaryota</taxon>
        <taxon>Sar</taxon>
        <taxon>Alveolata</taxon>
        <taxon>Dinophyceae</taxon>
        <taxon>Suessiales</taxon>
        <taxon>Symbiodiniaceae</taxon>
        <taxon>Cladocopium</taxon>
    </lineage>
</organism>
<dbReference type="EMBL" id="CAMXCT020002112">
    <property type="protein sequence ID" value="CAL1149096.1"/>
    <property type="molecule type" value="Genomic_DNA"/>
</dbReference>
<keyword evidence="6" id="KW-0479">Metal-binding</keyword>
<dbReference type="InterPro" id="IPR006085">
    <property type="entry name" value="XPG_DNA_repair_N"/>
</dbReference>
<comment type="similarity">
    <text evidence="3">Belongs to the XPG/RAD2 endonuclease family. XPG subfamily.</text>
</comment>
<feature type="compositionally biased region" description="Basic residues" evidence="15">
    <location>
        <begin position="1085"/>
        <end position="1095"/>
    </location>
</feature>
<dbReference type="SUPFAM" id="SSF88723">
    <property type="entry name" value="PIN domain-like"/>
    <property type="match status" value="1"/>
</dbReference>
<evidence type="ECO:0000313" key="18">
    <source>
        <dbReference type="EMBL" id="CAI3995721.1"/>
    </source>
</evidence>
<dbReference type="PROSITE" id="PS00841">
    <property type="entry name" value="XPG_1"/>
    <property type="match status" value="1"/>
</dbReference>
<evidence type="ECO:0000256" key="7">
    <source>
        <dbReference type="ARBA" id="ARBA00022759"/>
    </source>
</evidence>
<dbReference type="Pfam" id="PF00752">
    <property type="entry name" value="XPG_N"/>
    <property type="match status" value="1"/>
</dbReference>
<sequence>MGVQGLWDLASAAGQRVNFAALENKVVAVDASIWMYHFLKAMRDEKGDMVKGAHLLGFFRRICKLLYLKIRPVFVFDGPPPALKWKTLQLRAKQRDSEERLRRKAVERLLRNQLQQHLLRAAGDATPGAEAAMPEMPEDLPEDREAEVPEEVVEEEEEEAEAVAIEPGASAPGRSRRRRGGNAVPQPFRGFMAQRRGVSEVQLPQLPEEPLREILQVPNRRPNGRMRQPDEWKGYAVPGGGVVTVPLDGPVALEEFEPLDPKTKYMLLQRAQEAWYGESRLKAVEAKDDMGAFVNVQLEMFLRHIRTNKEIEKVKRSMAETVSRPVGEELAEGEVYRAPSFLQEQPQQPPAPAPEAVEVDSVVGSKGRGKGKRRQKKRPRQLDGEPTRWQPLLGVQRSSDPLAWLGEEAPEEDAPKNSEAPETATADCSSGVAETAEDLFGAAFFEGLPGPSPQSSSPPSKRLRVEETEAAGSAPEQPEEVEFFPLAEVPAARRTASVASASPLQETSNLEDLEAGHSEGQNGDDEMRPLSQDEEAVEFLSPAEVPFAKDSTEAALDTPVLVSPDDEEEVEFFSPEVVGSPFQETPARSAHGAQDDAMGEAVEFLSPTQVHSFQAEEDSKPPVDLPGEVTSPVPSPSTPMEEPAEPVLPPEPAPEKAPKTYRGEPAVSTDAASAAEKAVAAAARAAPAAAPGRTSGGDADTSSLDGVWCSTHFQYRWRCKQDGVAHACQVDSREAAAPAGRSKGSKGKGKGKGDEEMTLGDDEMEELEFQRLAAELEDEHEDLRAQARRAKRGADMVTPEMQADIEALLEALGIPFVHAPAEAEAQCAFLAEARLVDAVASDDSDVLVFGAREVYRRMFSEDQQVECYSSARLEARLGLLQDQLIVLAMLLGCDYTLGVHGVGIVNGLEIVRAYSPGRGSMGSVQEWLKRLDMFRSWAQNVADWGKEPAGVEDDDGRAMVEFKRKHTNFRAQWSFPDDFPSAAVMSAFQTPEVDRSLEAFSWASVDVQRVVAKLNEANLSEEKVMERLEPALRRYQDTLRQPRITEYLQPASGDVAVVRSMRMQEALWGLRGESPEGDAEERPAKGRRKGGRGRGRASGAAKPRARRGRGRGEAEATTFVHLQPGEANIDLDSDSA</sequence>
<evidence type="ECO:0000313" key="20">
    <source>
        <dbReference type="Proteomes" id="UP001152797"/>
    </source>
</evidence>
<feature type="compositionally biased region" description="Basic residues" evidence="15">
    <location>
        <begin position="367"/>
        <end position="379"/>
    </location>
</feature>
<feature type="region of interest" description="Disordered" evidence="15">
    <location>
        <begin position="608"/>
        <end position="673"/>
    </location>
</feature>
<dbReference type="GO" id="GO:0003697">
    <property type="term" value="F:single-stranded DNA binding"/>
    <property type="evidence" value="ECO:0007669"/>
    <property type="project" value="InterPro"/>
</dbReference>
<comment type="caution">
    <text evidence="18">The sequence shown here is derived from an EMBL/GenBank/DDBJ whole genome shotgun (WGS) entry which is preliminary data.</text>
</comment>
<dbReference type="GO" id="GO:0016788">
    <property type="term" value="F:hydrolase activity, acting on ester bonds"/>
    <property type="evidence" value="ECO:0007669"/>
    <property type="project" value="InterPro"/>
</dbReference>
<proteinExistence type="inferred from homology"/>